<dbReference type="AlphaFoldDB" id="A0A6C0JT66"/>
<name>A0A6C0JT66_9ZZZZ</name>
<accession>A0A6C0JT66</accession>
<organism evidence="1">
    <name type="scientific">viral metagenome</name>
    <dbReference type="NCBI Taxonomy" id="1070528"/>
    <lineage>
        <taxon>unclassified sequences</taxon>
        <taxon>metagenomes</taxon>
        <taxon>organismal metagenomes</taxon>
    </lineage>
</organism>
<evidence type="ECO:0000313" key="1">
    <source>
        <dbReference type="EMBL" id="QHU07890.1"/>
    </source>
</evidence>
<sequence>MRDAGLIDRDGILYSDYVSLPKNKYVDVVDYPGDTRSRVYEESFIGKISS</sequence>
<proteinExistence type="predicted"/>
<reference evidence="1" key="1">
    <citation type="journal article" date="2020" name="Nature">
        <title>Giant virus diversity and host interactions through global metagenomics.</title>
        <authorList>
            <person name="Schulz F."/>
            <person name="Roux S."/>
            <person name="Paez-Espino D."/>
            <person name="Jungbluth S."/>
            <person name="Walsh D.A."/>
            <person name="Denef V.J."/>
            <person name="McMahon K.D."/>
            <person name="Konstantinidis K.T."/>
            <person name="Eloe-Fadrosh E.A."/>
            <person name="Kyrpides N.C."/>
            <person name="Woyke T."/>
        </authorList>
    </citation>
    <scope>NUCLEOTIDE SEQUENCE</scope>
    <source>
        <strain evidence="1">GVMAG-S-1041349-163</strain>
    </source>
</reference>
<protein>
    <submittedName>
        <fullName evidence="1">Uncharacterized protein</fullName>
    </submittedName>
</protein>
<dbReference type="EMBL" id="MN740691">
    <property type="protein sequence ID" value="QHU07890.1"/>
    <property type="molecule type" value="Genomic_DNA"/>
</dbReference>